<dbReference type="EMBL" id="SNRW01000838">
    <property type="protein sequence ID" value="KAA6398995.1"/>
    <property type="molecule type" value="Genomic_DNA"/>
</dbReference>
<reference evidence="2 3" key="1">
    <citation type="submission" date="2019-03" db="EMBL/GenBank/DDBJ databases">
        <title>Single cell metagenomics reveals metabolic interactions within the superorganism composed of flagellate Streblomastix strix and complex community of Bacteroidetes bacteria on its surface.</title>
        <authorList>
            <person name="Treitli S.C."/>
            <person name="Kolisko M."/>
            <person name="Husnik F."/>
            <person name="Keeling P."/>
            <person name="Hampl V."/>
        </authorList>
    </citation>
    <scope>NUCLEOTIDE SEQUENCE [LARGE SCALE GENOMIC DNA]</scope>
    <source>
        <strain evidence="2">ST1C</strain>
    </source>
</reference>
<evidence type="ECO:0000313" key="2">
    <source>
        <dbReference type="EMBL" id="KAA6398995.1"/>
    </source>
</evidence>
<dbReference type="AlphaFoldDB" id="A0A5J4WXA5"/>
<name>A0A5J4WXA5_9EUKA</name>
<proteinExistence type="predicted"/>
<evidence type="ECO:0000256" key="1">
    <source>
        <dbReference type="SAM" id="MobiDB-lite"/>
    </source>
</evidence>
<comment type="caution">
    <text evidence="2">The sequence shown here is derived from an EMBL/GenBank/DDBJ whole genome shotgun (WGS) entry which is preliminary data.</text>
</comment>
<evidence type="ECO:0000313" key="3">
    <source>
        <dbReference type="Proteomes" id="UP000324800"/>
    </source>
</evidence>
<accession>A0A5J4WXA5</accession>
<feature type="region of interest" description="Disordered" evidence="1">
    <location>
        <begin position="81"/>
        <end position="120"/>
    </location>
</feature>
<dbReference type="Proteomes" id="UP000324800">
    <property type="component" value="Unassembled WGS sequence"/>
</dbReference>
<protein>
    <submittedName>
        <fullName evidence="2">Uncharacterized protein</fullName>
    </submittedName>
</protein>
<organism evidence="2 3">
    <name type="scientific">Streblomastix strix</name>
    <dbReference type="NCBI Taxonomy" id="222440"/>
    <lineage>
        <taxon>Eukaryota</taxon>
        <taxon>Metamonada</taxon>
        <taxon>Preaxostyla</taxon>
        <taxon>Oxymonadida</taxon>
        <taxon>Streblomastigidae</taxon>
        <taxon>Streblomastix</taxon>
    </lineage>
</organism>
<sequence>MTTRFMERLNAHKLYILSKQMAYEDRIQRFPAINNTFSKTETQQKMTYAHAANSQEKQLRFFMVHGPGAQLIANSKSGQPVALLPRPSAPLSSSASNIDDSDQDLPAQQKKKNKRTEKSFSESSSTLGIQCINFEFKQIQSLMITTKRQTLQSTTLQVLPQRRRISERNGQDSVSSQSFLVRSEQDGTERLLEKVSRTEQMAIRELMVYFGTSRNTAKRNITCERDQEQFILHIPLKDKVGIKSRATQDQPQRNSYLLTIIASTPEGAITTEREDTGNRIITSEHRIARDALRRILND</sequence>
<feature type="compositionally biased region" description="Low complexity" evidence="1">
    <location>
        <begin position="82"/>
        <end position="96"/>
    </location>
</feature>
<gene>
    <name evidence="2" type="ORF">EZS28_005481</name>
</gene>